<evidence type="ECO:0000313" key="2">
    <source>
        <dbReference type="EMBL" id="CAB4936095.1"/>
    </source>
</evidence>
<gene>
    <name evidence="2" type="ORF">UFOPK3733_00977</name>
</gene>
<dbReference type="InterPro" id="IPR014756">
    <property type="entry name" value="Ig_E-set"/>
</dbReference>
<name>A0A6J7IYU8_9ZZZZ</name>
<dbReference type="Pfam" id="PF01833">
    <property type="entry name" value="TIG"/>
    <property type="match status" value="1"/>
</dbReference>
<sequence length="159" mass="16313">MKPIAVPDGPLGVSVDGSVSITGLDPAVLPADHSFDGASITIYGSGFQPGITVMIGDQECTDALVIDENQLTCDPPNAPISINDVTVTNPDGTAATAPEALEFMDPAGFWTRPVYAYSDNPLLRSLVPPSTVPSESPGAENLANATTDTDALAIPVFTG</sequence>
<feature type="domain" description="IPT/TIG" evidence="1">
    <location>
        <begin position="31"/>
        <end position="96"/>
    </location>
</feature>
<reference evidence="2" key="1">
    <citation type="submission" date="2020-05" db="EMBL/GenBank/DDBJ databases">
        <authorList>
            <person name="Chiriac C."/>
            <person name="Salcher M."/>
            <person name="Ghai R."/>
            <person name="Kavagutti S V."/>
        </authorList>
    </citation>
    <scope>NUCLEOTIDE SEQUENCE</scope>
</reference>
<proteinExistence type="predicted"/>
<organism evidence="2">
    <name type="scientific">freshwater metagenome</name>
    <dbReference type="NCBI Taxonomy" id="449393"/>
    <lineage>
        <taxon>unclassified sequences</taxon>
        <taxon>metagenomes</taxon>
        <taxon>ecological metagenomes</taxon>
    </lineage>
</organism>
<dbReference type="CDD" id="cd00102">
    <property type="entry name" value="IPT"/>
    <property type="match status" value="1"/>
</dbReference>
<dbReference type="EMBL" id="CAFBNC010000041">
    <property type="protein sequence ID" value="CAB4936095.1"/>
    <property type="molecule type" value="Genomic_DNA"/>
</dbReference>
<protein>
    <submittedName>
        <fullName evidence="2">Unannotated protein</fullName>
    </submittedName>
</protein>
<accession>A0A6J7IYU8</accession>
<dbReference type="AlphaFoldDB" id="A0A6J7IYU8"/>
<dbReference type="InterPro" id="IPR002909">
    <property type="entry name" value="IPT_dom"/>
</dbReference>
<dbReference type="Gene3D" id="2.60.40.10">
    <property type="entry name" value="Immunoglobulins"/>
    <property type="match status" value="1"/>
</dbReference>
<dbReference type="InterPro" id="IPR013783">
    <property type="entry name" value="Ig-like_fold"/>
</dbReference>
<evidence type="ECO:0000259" key="1">
    <source>
        <dbReference type="Pfam" id="PF01833"/>
    </source>
</evidence>
<dbReference type="SUPFAM" id="SSF81296">
    <property type="entry name" value="E set domains"/>
    <property type="match status" value="1"/>
</dbReference>